<reference evidence="3 4" key="1">
    <citation type="journal article" date="2021" name="Elife">
        <title>Chloroplast acquisition without the gene transfer in kleptoplastic sea slugs, Plakobranchus ocellatus.</title>
        <authorList>
            <person name="Maeda T."/>
            <person name="Takahashi S."/>
            <person name="Yoshida T."/>
            <person name="Shimamura S."/>
            <person name="Takaki Y."/>
            <person name="Nagai Y."/>
            <person name="Toyoda A."/>
            <person name="Suzuki Y."/>
            <person name="Arimoto A."/>
            <person name="Ishii H."/>
            <person name="Satoh N."/>
            <person name="Nishiyama T."/>
            <person name="Hasebe M."/>
            <person name="Maruyama T."/>
            <person name="Minagawa J."/>
            <person name="Obokata J."/>
            <person name="Shigenobu S."/>
        </authorList>
    </citation>
    <scope>NUCLEOTIDE SEQUENCE [LARGE SCALE GENOMIC DNA]</scope>
</reference>
<dbReference type="InterPro" id="IPR049012">
    <property type="entry name" value="Mutator_transp_dom"/>
</dbReference>
<evidence type="ECO:0000256" key="1">
    <source>
        <dbReference type="SAM" id="Phobius"/>
    </source>
</evidence>
<dbReference type="Pfam" id="PF20700">
    <property type="entry name" value="Mutator"/>
    <property type="match status" value="1"/>
</dbReference>
<keyword evidence="1" id="KW-0472">Membrane</keyword>
<feature type="domain" description="Mutator-like transposase" evidence="2">
    <location>
        <begin position="98"/>
        <end position="155"/>
    </location>
</feature>
<gene>
    <name evidence="3" type="ORF">PoB_004708300</name>
</gene>
<keyword evidence="1" id="KW-0812">Transmembrane</keyword>
<evidence type="ECO:0000313" key="4">
    <source>
        <dbReference type="Proteomes" id="UP000735302"/>
    </source>
</evidence>
<name>A0AAV4BP51_9GAST</name>
<keyword evidence="1" id="KW-1133">Transmembrane helix</keyword>
<dbReference type="EMBL" id="BLXT01005178">
    <property type="protein sequence ID" value="GFO20578.1"/>
    <property type="molecule type" value="Genomic_DNA"/>
</dbReference>
<dbReference type="AlphaFoldDB" id="A0AAV4BP51"/>
<comment type="caution">
    <text evidence="3">The sequence shown here is derived from an EMBL/GenBank/DDBJ whole genome shotgun (WGS) entry which is preliminary data.</text>
</comment>
<proteinExistence type="predicted"/>
<keyword evidence="4" id="KW-1185">Reference proteome</keyword>
<protein>
    <recommendedName>
        <fullName evidence="2">Mutator-like transposase domain-containing protein</fullName>
    </recommendedName>
</protein>
<accession>A0AAV4BP51</accession>
<evidence type="ECO:0000259" key="2">
    <source>
        <dbReference type="Pfam" id="PF20700"/>
    </source>
</evidence>
<dbReference type="Proteomes" id="UP000735302">
    <property type="component" value="Unassembled WGS sequence"/>
</dbReference>
<feature type="transmembrane region" description="Helical" evidence="1">
    <location>
        <begin position="123"/>
        <end position="143"/>
    </location>
</feature>
<sequence length="187" mass="20967">MGSSDCNLFFPAVGCRLTLATTSLGQKRYQKRIQKAEIAHRHLPKGEGSYGSNLNSELSRQLQESRAKGGPSNMFLEVFKSFELSTPIKEHIRYYHLQDEEDAILDISVSFDGSWLARGHKSLIGIGCVINILTGLIIAGHVLSLHCHVCAQTRAWIKREIAHRYERWRQEHMRRGSAPSTLGAAPV</sequence>
<organism evidence="3 4">
    <name type="scientific">Plakobranchus ocellatus</name>
    <dbReference type="NCBI Taxonomy" id="259542"/>
    <lineage>
        <taxon>Eukaryota</taxon>
        <taxon>Metazoa</taxon>
        <taxon>Spiralia</taxon>
        <taxon>Lophotrochozoa</taxon>
        <taxon>Mollusca</taxon>
        <taxon>Gastropoda</taxon>
        <taxon>Heterobranchia</taxon>
        <taxon>Euthyneura</taxon>
        <taxon>Panpulmonata</taxon>
        <taxon>Sacoglossa</taxon>
        <taxon>Placobranchoidea</taxon>
        <taxon>Plakobranchidae</taxon>
        <taxon>Plakobranchus</taxon>
    </lineage>
</organism>
<evidence type="ECO:0000313" key="3">
    <source>
        <dbReference type="EMBL" id="GFO20578.1"/>
    </source>
</evidence>